<keyword evidence="2" id="KW-1185">Reference proteome</keyword>
<dbReference type="STRING" id="410359.Pcal_0109"/>
<proteinExistence type="predicted"/>
<organism evidence="1 2">
    <name type="scientific">Pyrobaculum calidifontis (strain DSM 21063 / JCM 11548 / VA1)</name>
    <dbReference type="NCBI Taxonomy" id="410359"/>
    <lineage>
        <taxon>Archaea</taxon>
        <taxon>Thermoproteota</taxon>
        <taxon>Thermoprotei</taxon>
        <taxon>Thermoproteales</taxon>
        <taxon>Thermoproteaceae</taxon>
        <taxon>Pyrobaculum</taxon>
    </lineage>
</organism>
<dbReference type="RefSeq" id="WP_011848804.1">
    <property type="nucleotide sequence ID" value="NC_009073.1"/>
</dbReference>
<sequence>MQILTHWEALDALKSLDGPVLYLAWKCGLYKALNARAVVVVRQGVGLGELISSIKYGLSFAPELVGFKYTVVEGEDLEEARLLEALEFSQLGKIIYIDCRK</sequence>
<dbReference type="HOGENOM" id="CLU_2285148_0_0_2"/>
<dbReference type="eggNOG" id="arCOG07008">
    <property type="taxonomic scope" value="Archaea"/>
</dbReference>
<evidence type="ECO:0000313" key="1">
    <source>
        <dbReference type="EMBL" id="ABO07547.1"/>
    </source>
</evidence>
<name>A3MSD0_PYRCJ</name>
<evidence type="ECO:0000313" key="2">
    <source>
        <dbReference type="Proteomes" id="UP000001431"/>
    </source>
</evidence>
<reference evidence="1" key="1">
    <citation type="submission" date="2007-02" db="EMBL/GenBank/DDBJ databases">
        <title>Complete sequence of Pyrobaculum calidifontis JCM 11548.</title>
        <authorList>
            <consortium name="US DOE Joint Genome Institute"/>
            <person name="Copeland A."/>
            <person name="Lucas S."/>
            <person name="Lapidus A."/>
            <person name="Barry K."/>
            <person name="Glavina del Rio T."/>
            <person name="Dalin E."/>
            <person name="Tice H."/>
            <person name="Pitluck S."/>
            <person name="Chain P."/>
            <person name="Malfatti S."/>
            <person name="Shin M."/>
            <person name="Vergez L."/>
            <person name="Schmutz J."/>
            <person name="Larimer F."/>
            <person name="Land M."/>
            <person name="Hauser L."/>
            <person name="Kyrpides N."/>
            <person name="Mikhailova N."/>
            <person name="Cozen A.E."/>
            <person name="Fitz-Gibbon S.T."/>
            <person name="House C.H."/>
            <person name="Saltikov C."/>
            <person name="Lowe T.M."/>
            <person name="Richardson P."/>
        </authorList>
    </citation>
    <scope>NUCLEOTIDE SEQUENCE [LARGE SCALE GENOMIC DNA]</scope>
    <source>
        <strain evidence="1">JCM 11548</strain>
    </source>
</reference>
<protein>
    <submittedName>
        <fullName evidence="1">Uncharacterized protein</fullName>
    </submittedName>
</protein>
<gene>
    <name evidence="1" type="ordered locus">Pcal_0109</name>
</gene>
<accession>A3MSD0</accession>
<dbReference type="KEGG" id="pcl:Pcal_0109"/>
<dbReference type="GeneID" id="4909788"/>
<dbReference type="EMBL" id="CP000561">
    <property type="protein sequence ID" value="ABO07547.1"/>
    <property type="molecule type" value="Genomic_DNA"/>
</dbReference>
<dbReference type="Proteomes" id="UP000001431">
    <property type="component" value="Chromosome"/>
</dbReference>
<dbReference type="AlphaFoldDB" id="A3MSD0"/>
<dbReference type="OrthoDB" id="28133at2157"/>